<keyword evidence="3 6" id="KW-0812">Transmembrane</keyword>
<dbReference type="eggNOG" id="KOG3599">
    <property type="taxonomic scope" value="Eukaryota"/>
</dbReference>
<dbReference type="EMBL" id="AEYP01016033">
    <property type="status" value="NOT_ANNOTATED_CDS"/>
    <property type="molecule type" value="Genomic_DNA"/>
</dbReference>
<dbReference type="InterPro" id="IPR046791">
    <property type="entry name" value="Polycystin_dom"/>
</dbReference>
<evidence type="ECO:0000256" key="3">
    <source>
        <dbReference type="ARBA" id="ARBA00022692"/>
    </source>
</evidence>
<evidence type="ECO:0000256" key="6">
    <source>
        <dbReference type="SAM" id="Phobius"/>
    </source>
</evidence>
<dbReference type="InParanoid" id="M3Y8Y7"/>
<evidence type="ECO:0000259" key="8">
    <source>
        <dbReference type="Pfam" id="PF20519"/>
    </source>
</evidence>
<dbReference type="Ensembl" id="ENSMPUT00000007919.1">
    <property type="protein sequence ID" value="ENSMPUP00000007794.1"/>
    <property type="gene ID" value="ENSMPUG00000007852.1"/>
</dbReference>
<dbReference type="Pfam" id="PF20519">
    <property type="entry name" value="Polycystin_dom"/>
    <property type="match status" value="1"/>
</dbReference>
<keyword evidence="4 6" id="KW-1133">Transmembrane helix</keyword>
<dbReference type="HOGENOM" id="CLU_907768_0_0_1"/>
<feature type="transmembrane region" description="Helical" evidence="6">
    <location>
        <begin position="45"/>
        <end position="66"/>
    </location>
</feature>
<dbReference type="AlphaFoldDB" id="M3Y8Y7"/>
<dbReference type="InterPro" id="IPR051223">
    <property type="entry name" value="Polycystin"/>
</dbReference>
<dbReference type="GO" id="GO:0016020">
    <property type="term" value="C:membrane"/>
    <property type="evidence" value="ECO:0007669"/>
    <property type="project" value="UniProtKB-SubCell"/>
</dbReference>
<feature type="transmembrane region" description="Helical" evidence="6">
    <location>
        <begin position="93"/>
        <end position="112"/>
    </location>
</feature>
<dbReference type="EMBL" id="AEYP01016035">
    <property type="status" value="NOT_ANNOTATED_CDS"/>
    <property type="molecule type" value="Genomic_DNA"/>
</dbReference>
<dbReference type="Pfam" id="PF08016">
    <property type="entry name" value="PKD_channel"/>
    <property type="match status" value="1"/>
</dbReference>
<evidence type="ECO:0000256" key="2">
    <source>
        <dbReference type="ARBA" id="ARBA00007200"/>
    </source>
</evidence>
<feature type="domain" description="Polycystin" evidence="8">
    <location>
        <begin position="31"/>
        <end position="83"/>
    </location>
</feature>
<organism evidence="9">
    <name type="scientific">Mustela putorius furo</name>
    <name type="common">European domestic ferret</name>
    <name type="synonym">Mustela furo</name>
    <dbReference type="NCBI Taxonomy" id="9669"/>
    <lineage>
        <taxon>Eukaryota</taxon>
        <taxon>Metazoa</taxon>
        <taxon>Chordata</taxon>
        <taxon>Craniata</taxon>
        <taxon>Vertebrata</taxon>
        <taxon>Euteleostomi</taxon>
        <taxon>Mammalia</taxon>
        <taxon>Eutheria</taxon>
        <taxon>Laurasiatheria</taxon>
        <taxon>Carnivora</taxon>
        <taxon>Caniformia</taxon>
        <taxon>Musteloidea</taxon>
        <taxon>Mustelidae</taxon>
        <taxon>Mustelinae</taxon>
        <taxon>Mustela</taxon>
    </lineage>
</organism>
<feature type="domain" description="Polycystin cation channel PKD1/PKD2" evidence="7">
    <location>
        <begin position="96"/>
        <end position="213"/>
    </location>
</feature>
<feature type="transmembrane region" description="Helical" evidence="6">
    <location>
        <begin position="181"/>
        <end position="201"/>
    </location>
</feature>
<evidence type="ECO:0000256" key="4">
    <source>
        <dbReference type="ARBA" id="ARBA00022989"/>
    </source>
</evidence>
<protein>
    <submittedName>
        <fullName evidence="9">Uncharacterized protein</fullName>
    </submittedName>
</protein>
<proteinExistence type="inferred from homology"/>
<dbReference type="PANTHER" id="PTHR10877">
    <property type="entry name" value="POLYCYSTIN FAMILY MEMBER"/>
    <property type="match status" value="1"/>
</dbReference>
<dbReference type="InterPro" id="IPR013122">
    <property type="entry name" value="PKD1_2_channel"/>
</dbReference>
<reference evidence="9" key="1">
    <citation type="submission" date="2024-06" db="UniProtKB">
        <authorList>
            <consortium name="Ensembl"/>
        </authorList>
    </citation>
    <scope>IDENTIFICATION</scope>
</reference>
<accession>M3Y8Y7</accession>
<dbReference type="PANTHER" id="PTHR10877:SF136">
    <property type="entry name" value="POLYCYSTIN-1-LIKE PROTEIN 3"/>
    <property type="match status" value="1"/>
</dbReference>
<dbReference type="EMBL" id="AEYP01016034">
    <property type="status" value="NOT_ANNOTATED_CDS"/>
    <property type="molecule type" value="Genomic_DNA"/>
</dbReference>
<evidence type="ECO:0000259" key="7">
    <source>
        <dbReference type="Pfam" id="PF08016"/>
    </source>
</evidence>
<name>M3Y8Y7_MUSPF</name>
<dbReference type="GO" id="GO:0005262">
    <property type="term" value="F:calcium channel activity"/>
    <property type="evidence" value="ECO:0007669"/>
    <property type="project" value="TreeGrafter"/>
</dbReference>
<sequence length="307" mass="35623">YWKRQAIFLLRGIEWRKKLTLSFCFPRVPQHLGQSHWLEHCTKSLSVESVVFGANVNLFCVVTLILESNNAGAFFPSLRLDTLTSLQASKKDFAWSLILQVIYYLLVCYSAFVQGHRLKQQRWRFFSRKRNILDVSIILISFVLLDLDRKRTSLHKKNMAQYRYERDRFISFYEAVQVNSAIVHLMGFLVLLATVQLWNLLHHNLRLQVIGRTRQSLGRGGGLLAGHLDPAHRLCHCCKPSFPKAAALESHCFPRKHYTANHQFKLAMNFGKKKEYENWFLVGSSTLHQQYGLKSDICLLTSAHNVM</sequence>
<evidence type="ECO:0000313" key="9">
    <source>
        <dbReference type="Ensembl" id="ENSMPUP00000007794.1"/>
    </source>
</evidence>
<comment type="subcellular location">
    <subcellularLocation>
        <location evidence="1">Membrane</location>
        <topology evidence="1">Multi-pass membrane protein</topology>
    </subcellularLocation>
</comment>
<dbReference type="EMBL" id="AEYP01016032">
    <property type="status" value="NOT_ANNOTATED_CDS"/>
    <property type="molecule type" value="Genomic_DNA"/>
</dbReference>
<dbReference type="GO" id="GO:0050982">
    <property type="term" value="P:detection of mechanical stimulus"/>
    <property type="evidence" value="ECO:0007669"/>
    <property type="project" value="TreeGrafter"/>
</dbReference>
<evidence type="ECO:0000256" key="1">
    <source>
        <dbReference type="ARBA" id="ARBA00004141"/>
    </source>
</evidence>
<keyword evidence="5 6" id="KW-0472">Membrane</keyword>
<dbReference type="GeneTree" id="ENSGT00940000162813"/>
<evidence type="ECO:0000256" key="5">
    <source>
        <dbReference type="ARBA" id="ARBA00023136"/>
    </source>
</evidence>
<dbReference type="STRING" id="9669.ENSMPUP00000007794"/>
<comment type="similarity">
    <text evidence="2">Belongs to the polycystin family.</text>
</comment>